<keyword evidence="8 11" id="KW-0346">Stress response</keyword>
<feature type="region of interest" description="Lon-protease-like" evidence="11">
    <location>
        <begin position="355"/>
        <end position="460"/>
    </location>
</feature>
<feature type="short sequence motif" description="RadA KNRFG motif" evidence="11">
    <location>
        <begin position="256"/>
        <end position="260"/>
    </location>
</feature>
<accession>A0A1Q5Q2S7</accession>
<evidence type="ECO:0000256" key="7">
    <source>
        <dbReference type="ARBA" id="ARBA00022840"/>
    </source>
</evidence>
<evidence type="ECO:0000256" key="4">
    <source>
        <dbReference type="ARBA" id="ARBA00022771"/>
    </source>
</evidence>
<keyword evidence="9 11" id="KW-0238">DNA-binding</keyword>
<evidence type="ECO:0000259" key="14">
    <source>
        <dbReference type="PROSITE" id="PS50162"/>
    </source>
</evidence>
<keyword evidence="6 13" id="KW-0862">Zinc</keyword>
<dbReference type="STRING" id="208480.SAMN02910418_00636"/>
<sequence>MARAKAEYRCTDCGWTTTKWAGQCPSCQAWGTVEEAAPAAESVRAVEALAPLRSAQPIDQVRADDARARSTGLSELDRVLGGGIVPGAVILLAGEPGVGKSTLLLHVAARAARSATDSGAGPVLYLTGEESEAQVRIRADRIGALSPNLLLASLTDVAAALGHIEQARPSMVIVDSVQTFASAEVSGVPGSVTQVRNTAGAFIEVAKTQGVPIVLVGHVTKDGSIAGPRVLEHLVDVVCQFEGERHSRLRMLRALKNRYGATDEVGCFDLTDAGVVELPDPSGLFLEGADVTVPGTCTTITLEGRRPMPLQIQSLLAETTFSSPRRTTSGLSQSRTLMTLAVLQARLKLPLGSFDIYVSTVGGAATSEPGVDLAIATSVAGAALDKTFRPNFIALGEVGLTGQLRSIVGLDRRLSEAARLGFTDAIVPEHAARTKAPAGIRIHPVDSIAQALRVGLAMEA</sequence>
<evidence type="ECO:0000313" key="16">
    <source>
        <dbReference type="Proteomes" id="UP000185628"/>
    </source>
</evidence>
<dbReference type="SUPFAM" id="SSF52540">
    <property type="entry name" value="P-loop containing nucleoside triphosphate hydrolases"/>
    <property type="match status" value="1"/>
</dbReference>
<dbReference type="PANTHER" id="PTHR32472">
    <property type="entry name" value="DNA REPAIR PROTEIN RADA"/>
    <property type="match status" value="1"/>
</dbReference>
<dbReference type="SMART" id="SM00382">
    <property type="entry name" value="AAA"/>
    <property type="match status" value="1"/>
</dbReference>
<evidence type="ECO:0000256" key="2">
    <source>
        <dbReference type="ARBA" id="ARBA00022741"/>
    </source>
</evidence>
<evidence type="ECO:0000256" key="13">
    <source>
        <dbReference type="RuleBase" id="RU003555"/>
    </source>
</evidence>
<comment type="function">
    <text evidence="13">DNA-dependent ATPase involved in processing of recombination intermediates, plays a role in repairing DNA breaks. Stimulates the branch migration of RecA-mediated strand transfer reactions, allowing the 3' invading strand to extend heteroduplex DNA faster. Binds ssDNA in the presence of ADP but not other nucleotides, has ATPase activity that is stimulated by ssDNA and various branched DNA structures, but inhibited by SSB. Does not have RecA's homology-searching function.</text>
</comment>
<evidence type="ECO:0000256" key="9">
    <source>
        <dbReference type="ARBA" id="ARBA00023125"/>
    </source>
</evidence>
<dbReference type="Pfam" id="PF13481">
    <property type="entry name" value="AAA_25"/>
    <property type="match status" value="1"/>
</dbReference>
<comment type="similarity">
    <text evidence="11 13">Belongs to the RecA family. RadA subfamily.</text>
</comment>
<gene>
    <name evidence="11" type="primary">radA</name>
    <name evidence="15" type="ORF">BSZ39_06695</name>
</gene>
<dbReference type="AlphaFoldDB" id="A0A1Q5Q2S7"/>
<comment type="caution">
    <text evidence="15">The sequence shown here is derived from an EMBL/GenBank/DDBJ whole genome shotgun (WGS) entry which is preliminary data.</text>
</comment>
<dbReference type="GO" id="GO:0008270">
    <property type="term" value="F:zinc ion binding"/>
    <property type="evidence" value="ECO:0007669"/>
    <property type="project" value="UniProtKB-KW"/>
</dbReference>
<dbReference type="Proteomes" id="UP000185628">
    <property type="component" value="Unassembled WGS sequence"/>
</dbReference>
<dbReference type="RefSeq" id="WP_073716599.1">
    <property type="nucleotide sequence ID" value="NZ_MQVR01000033.1"/>
</dbReference>
<dbReference type="GO" id="GO:0003684">
    <property type="term" value="F:damaged DNA binding"/>
    <property type="evidence" value="ECO:0007669"/>
    <property type="project" value="InterPro"/>
</dbReference>
<dbReference type="GO" id="GO:0005829">
    <property type="term" value="C:cytosol"/>
    <property type="evidence" value="ECO:0007669"/>
    <property type="project" value="TreeGrafter"/>
</dbReference>
<dbReference type="NCBIfam" id="TIGR00416">
    <property type="entry name" value="sms"/>
    <property type="match status" value="1"/>
</dbReference>
<evidence type="ECO:0000256" key="10">
    <source>
        <dbReference type="ARBA" id="ARBA00023204"/>
    </source>
</evidence>
<dbReference type="InterPro" id="IPR014721">
    <property type="entry name" value="Ribsml_uS5_D2-typ_fold_subgr"/>
</dbReference>
<dbReference type="PANTHER" id="PTHR32472:SF10">
    <property type="entry name" value="DNA REPAIR PROTEIN RADA-LIKE PROTEIN"/>
    <property type="match status" value="1"/>
</dbReference>
<dbReference type="PROSITE" id="PS50162">
    <property type="entry name" value="RECA_2"/>
    <property type="match status" value="1"/>
</dbReference>
<organism evidence="15 16">
    <name type="scientific">Bowdeniella nasicola</name>
    <dbReference type="NCBI Taxonomy" id="208480"/>
    <lineage>
        <taxon>Bacteria</taxon>
        <taxon>Bacillati</taxon>
        <taxon>Actinomycetota</taxon>
        <taxon>Actinomycetes</taxon>
        <taxon>Actinomycetales</taxon>
        <taxon>Actinomycetaceae</taxon>
        <taxon>Bowdeniella</taxon>
    </lineage>
</organism>
<reference evidence="16" key="1">
    <citation type="submission" date="2016-12" db="EMBL/GenBank/DDBJ databases">
        <authorList>
            <person name="Meng X."/>
        </authorList>
    </citation>
    <scope>NUCLEOTIDE SEQUENCE [LARGE SCALE GENOMIC DNA]</scope>
    <source>
        <strain evidence="16">DSM 19116</strain>
    </source>
</reference>
<feature type="domain" description="RecA family profile 1" evidence="14">
    <location>
        <begin position="65"/>
        <end position="219"/>
    </location>
</feature>
<dbReference type="CDD" id="cd01121">
    <property type="entry name" value="RadA_SMS_N"/>
    <property type="match status" value="1"/>
</dbReference>
<evidence type="ECO:0000256" key="6">
    <source>
        <dbReference type="ARBA" id="ARBA00022833"/>
    </source>
</evidence>
<keyword evidence="5" id="KW-0378">Hydrolase</keyword>
<dbReference type="InterPro" id="IPR020588">
    <property type="entry name" value="RecA_ATP-bd"/>
</dbReference>
<protein>
    <recommendedName>
        <fullName evidence="11 12">DNA repair protein RadA</fullName>
    </recommendedName>
</protein>
<comment type="function">
    <text evidence="11">Plays a role in repairing double-strand DNA breaks, probably involving stabilizing or processing branched DNA or blocked replication forks.</text>
</comment>
<dbReference type="OrthoDB" id="9803906at2"/>
<keyword evidence="2 11" id="KW-0547">Nucleotide-binding</keyword>
<evidence type="ECO:0000256" key="5">
    <source>
        <dbReference type="ARBA" id="ARBA00022801"/>
    </source>
</evidence>
<evidence type="ECO:0000256" key="3">
    <source>
        <dbReference type="ARBA" id="ARBA00022763"/>
    </source>
</evidence>
<evidence type="ECO:0000256" key="11">
    <source>
        <dbReference type="HAMAP-Rule" id="MF_01498"/>
    </source>
</evidence>
<dbReference type="InterPro" id="IPR003593">
    <property type="entry name" value="AAA+_ATPase"/>
</dbReference>
<dbReference type="GO" id="GO:0140664">
    <property type="term" value="F:ATP-dependent DNA damage sensor activity"/>
    <property type="evidence" value="ECO:0007669"/>
    <property type="project" value="InterPro"/>
</dbReference>
<evidence type="ECO:0000313" key="15">
    <source>
        <dbReference type="EMBL" id="OKL53930.1"/>
    </source>
</evidence>
<keyword evidence="10 11" id="KW-0234">DNA repair</keyword>
<dbReference type="SUPFAM" id="SSF54211">
    <property type="entry name" value="Ribosomal protein S5 domain 2-like"/>
    <property type="match status" value="1"/>
</dbReference>
<dbReference type="Gene3D" id="3.30.230.10">
    <property type="match status" value="1"/>
</dbReference>
<feature type="binding site" evidence="11">
    <location>
        <begin position="94"/>
        <end position="101"/>
    </location>
    <ligand>
        <name>ATP</name>
        <dbReference type="ChEBI" id="CHEBI:30616"/>
    </ligand>
</feature>
<keyword evidence="7 11" id="KW-0067">ATP-binding</keyword>
<dbReference type="FunFam" id="3.40.50.300:FF:000050">
    <property type="entry name" value="DNA repair protein RadA"/>
    <property type="match status" value="1"/>
</dbReference>
<dbReference type="InterPro" id="IPR041166">
    <property type="entry name" value="Rubredoxin_2"/>
</dbReference>
<dbReference type="HAMAP" id="MF_01498">
    <property type="entry name" value="RadA_bact"/>
    <property type="match status" value="1"/>
</dbReference>
<dbReference type="EMBL" id="MQVR01000033">
    <property type="protein sequence ID" value="OKL53930.1"/>
    <property type="molecule type" value="Genomic_DNA"/>
</dbReference>
<dbReference type="GO" id="GO:0016787">
    <property type="term" value="F:hydrolase activity"/>
    <property type="evidence" value="ECO:0007669"/>
    <property type="project" value="UniProtKB-KW"/>
</dbReference>
<comment type="domain">
    <text evidence="11">The middle region has homology to RecA with ATPase motifs including the RadA KNRFG motif, while the C-terminus is homologous to Lon protease.</text>
</comment>
<dbReference type="GO" id="GO:0000725">
    <property type="term" value="P:recombinational repair"/>
    <property type="evidence" value="ECO:0007669"/>
    <property type="project" value="UniProtKB-UniRule"/>
</dbReference>
<name>A0A1Q5Q2S7_9ACTO</name>
<dbReference type="GO" id="GO:0005524">
    <property type="term" value="F:ATP binding"/>
    <property type="evidence" value="ECO:0007669"/>
    <property type="project" value="UniProtKB-UniRule"/>
</dbReference>
<dbReference type="InterPro" id="IPR027417">
    <property type="entry name" value="P-loop_NTPase"/>
</dbReference>
<dbReference type="PRINTS" id="PR01874">
    <property type="entry name" value="DNAREPAIRADA"/>
</dbReference>
<dbReference type="Gene3D" id="3.40.50.300">
    <property type="entry name" value="P-loop containing nucleotide triphosphate hydrolases"/>
    <property type="match status" value="1"/>
</dbReference>
<dbReference type="InterPro" id="IPR004504">
    <property type="entry name" value="DNA_repair_RadA"/>
</dbReference>
<dbReference type="Pfam" id="PF13541">
    <property type="entry name" value="ChlI"/>
    <property type="match status" value="1"/>
</dbReference>
<evidence type="ECO:0000256" key="8">
    <source>
        <dbReference type="ARBA" id="ARBA00023016"/>
    </source>
</evidence>
<proteinExistence type="inferred from homology"/>
<evidence type="ECO:0000256" key="1">
    <source>
        <dbReference type="ARBA" id="ARBA00022723"/>
    </source>
</evidence>
<dbReference type="Pfam" id="PF18073">
    <property type="entry name" value="Zn_ribbon_LapB"/>
    <property type="match status" value="1"/>
</dbReference>
<keyword evidence="3 11" id="KW-0227">DNA damage</keyword>
<keyword evidence="16" id="KW-1185">Reference proteome</keyword>
<evidence type="ECO:0000256" key="12">
    <source>
        <dbReference type="NCBIfam" id="TIGR00416"/>
    </source>
</evidence>
<keyword evidence="4 13" id="KW-0863">Zinc-finger</keyword>
<keyword evidence="1 11" id="KW-0479">Metal-binding</keyword>
<dbReference type="InterPro" id="IPR020568">
    <property type="entry name" value="Ribosomal_Su5_D2-typ_SF"/>
</dbReference>